<dbReference type="InterPro" id="IPR000515">
    <property type="entry name" value="MetI-like"/>
</dbReference>
<evidence type="ECO:0000256" key="3">
    <source>
        <dbReference type="ARBA" id="ARBA00011469"/>
    </source>
</evidence>
<keyword evidence="12" id="KW-1278">Translocase</keyword>
<comment type="subunit">
    <text evidence="3">The complex is composed of two ATP-binding proteins (GsiA), two transmembrane proteins (GsiC and GsiD) and a solute-binding protein (GsiB).</text>
</comment>
<evidence type="ECO:0000256" key="12">
    <source>
        <dbReference type="ARBA" id="ARBA00022967"/>
    </source>
</evidence>
<feature type="domain" description="ABC transporter" evidence="21">
    <location>
        <begin position="619"/>
        <end position="858"/>
    </location>
</feature>
<dbReference type="GO" id="GO:0015833">
    <property type="term" value="P:peptide transport"/>
    <property type="evidence" value="ECO:0007669"/>
    <property type="project" value="InterPro"/>
</dbReference>
<evidence type="ECO:0000313" key="24">
    <source>
        <dbReference type="Proteomes" id="UP001255601"/>
    </source>
</evidence>
<dbReference type="PROSITE" id="PS00211">
    <property type="entry name" value="ABC_TRANSPORTER_1"/>
    <property type="match status" value="2"/>
</dbReference>
<dbReference type="InterPro" id="IPR003439">
    <property type="entry name" value="ABC_transporter-like_ATP-bd"/>
</dbReference>
<keyword evidence="5" id="KW-1003">Cell membrane</keyword>
<evidence type="ECO:0000256" key="1">
    <source>
        <dbReference type="ARBA" id="ARBA00004417"/>
    </source>
</evidence>
<accession>A0AAJ2B971</accession>
<evidence type="ECO:0000256" key="10">
    <source>
        <dbReference type="ARBA" id="ARBA00022801"/>
    </source>
</evidence>
<keyword evidence="10" id="KW-0378">Hydrolase</keyword>
<keyword evidence="4 20" id="KW-0813">Transport</keyword>
<keyword evidence="6" id="KW-0997">Cell inner membrane</keyword>
<dbReference type="InterPro" id="IPR017871">
    <property type="entry name" value="ABC_transporter-like_CS"/>
</dbReference>
<evidence type="ECO:0000256" key="20">
    <source>
        <dbReference type="RuleBase" id="RU363032"/>
    </source>
</evidence>
<dbReference type="EC" id="7.4.2.10" evidence="17"/>
<dbReference type="CDD" id="cd06261">
    <property type="entry name" value="TM_PBP2"/>
    <property type="match status" value="1"/>
</dbReference>
<keyword evidence="13 20" id="KW-1133">Transmembrane helix</keyword>
<evidence type="ECO:0000256" key="15">
    <source>
        <dbReference type="ARBA" id="ARBA00037530"/>
    </source>
</evidence>
<dbReference type="SUPFAM" id="SSF52540">
    <property type="entry name" value="P-loop containing nucleoside triphosphate hydrolases"/>
    <property type="match status" value="2"/>
</dbReference>
<dbReference type="InterPro" id="IPR013563">
    <property type="entry name" value="Oligopep_ABC_C"/>
</dbReference>
<evidence type="ECO:0000259" key="21">
    <source>
        <dbReference type="PROSITE" id="PS50893"/>
    </source>
</evidence>
<evidence type="ECO:0000256" key="4">
    <source>
        <dbReference type="ARBA" id="ARBA00022448"/>
    </source>
</evidence>
<feature type="transmembrane region" description="Helical" evidence="20">
    <location>
        <begin position="245"/>
        <end position="264"/>
    </location>
</feature>
<dbReference type="NCBIfam" id="NF007739">
    <property type="entry name" value="PRK10419.1"/>
    <property type="match status" value="2"/>
</dbReference>
<dbReference type="GO" id="GO:0055085">
    <property type="term" value="P:transmembrane transport"/>
    <property type="evidence" value="ECO:0007669"/>
    <property type="project" value="InterPro"/>
</dbReference>
<evidence type="ECO:0000256" key="8">
    <source>
        <dbReference type="ARBA" id="ARBA00022737"/>
    </source>
</evidence>
<feature type="transmembrane region" description="Helical" evidence="20">
    <location>
        <begin position="78"/>
        <end position="104"/>
    </location>
</feature>
<protein>
    <recommendedName>
        <fullName evidence="18">Glutathione import ATP-binding protein GsiA</fullName>
        <ecNumber evidence="17">7.4.2.10</ecNumber>
    </recommendedName>
</protein>
<evidence type="ECO:0000256" key="11">
    <source>
        <dbReference type="ARBA" id="ARBA00022840"/>
    </source>
</evidence>
<feature type="domain" description="ABC transporter" evidence="21">
    <location>
        <begin position="306"/>
        <end position="562"/>
    </location>
</feature>
<evidence type="ECO:0000256" key="18">
    <source>
        <dbReference type="ARBA" id="ARBA00041187"/>
    </source>
</evidence>
<dbReference type="SMART" id="SM00382">
    <property type="entry name" value="AAA"/>
    <property type="match status" value="2"/>
</dbReference>
<feature type="transmembrane region" description="Helical" evidence="20">
    <location>
        <begin position="189"/>
        <end position="209"/>
    </location>
</feature>
<dbReference type="NCBIfam" id="NF008453">
    <property type="entry name" value="PRK11308.1"/>
    <property type="match status" value="2"/>
</dbReference>
<evidence type="ECO:0000256" key="13">
    <source>
        <dbReference type="ARBA" id="ARBA00022989"/>
    </source>
</evidence>
<evidence type="ECO:0000256" key="6">
    <source>
        <dbReference type="ARBA" id="ARBA00022519"/>
    </source>
</evidence>
<feature type="domain" description="ABC transmembrane type-1" evidence="22">
    <location>
        <begin position="76"/>
        <end position="266"/>
    </location>
</feature>
<proteinExistence type="inferred from homology"/>
<dbReference type="Gene3D" id="1.10.3720.10">
    <property type="entry name" value="MetI-like"/>
    <property type="match status" value="1"/>
</dbReference>
<evidence type="ECO:0000256" key="5">
    <source>
        <dbReference type="ARBA" id="ARBA00022475"/>
    </source>
</evidence>
<dbReference type="PANTHER" id="PTHR43776">
    <property type="entry name" value="TRANSPORT ATP-BINDING PROTEIN"/>
    <property type="match status" value="1"/>
</dbReference>
<evidence type="ECO:0000256" key="9">
    <source>
        <dbReference type="ARBA" id="ARBA00022741"/>
    </source>
</evidence>
<dbReference type="EMBL" id="JAVIZC010000002">
    <property type="protein sequence ID" value="MDR6101866.1"/>
    <property type="molecule type" value="Genomic_DNA"/>
</dbReference>
<dbReference type="Gene3D" id="3.40.50.300">
    <property type="entry name" value="P-loop containing nucleotide triphosphate hydrolases"/>
    <property type="match status" value="2"/>
</dbReference>
<evidence type="ECO:0000259" key="22">
    <source>
        <dbReference type="PROSITE" id="PS50928"/>
    </source>
</evidence>
<dbReference type="InterPro" id="IPR027417">
    <property type="entry name" value="P-loop_NTPase"/>
</dbReference>
<comment type="subcellular location">
    <subcellularLocation>
        <location evidence="1">Cell inner membrane</location>
        <topology evidence="1">Peripheral membrane protein</topology>
    </subcellularLocation>
    <subcellularLocation>
        <location evidence="2 20">Cell membrane</location>
        <topology evidence="2 20">Multi-pass membrane protein</topology>
    </subcellularLocation>
</comment>
<dbReference type="InterPro" id="IPR003593">
    <property type="entry name" value="AAA+_ATPase"/>
</dbReference>
<name>A0AAJ2B971_9HYPH</name>
<evidence type="ECO:0000256" key="16">
    <source>
        <dbReference type="ARBA" id="ARBA00038416"/>
    </source>
</evidence>
<feature type="transmembrane region" description="Helical" evidence="20">
    <location>
        <begin position="16"/>
        <end position="37"/>
    </location>
</feature>
<comment type="caution">
    <text evidence="23">The sequence shown here is derived from an EMBL/GenBank/DDBJ whole genome shotgun (WGS) entry which is preliminary data.</text>
</comment>
<evidence type="ECO:0000256" key="14">
    <source>
        <dbReference type="ARBA" id="ARBA00023136"/>
    </source>
</evidence>
<dbReference type="InterPro" id="IPR035906">
    <property type="entry name" value="MetI-like_sf"/>
</dbReference>
<comment type="function">
    <text evidence="15">Part of the ABC transporter complex GsiABCD involved in glutathione import. Responsible for energy coupling to the transport system.</text>
</comment>
<evidence type="ECO:0000256" key="19">
    <source>
        <dbReference type="ARBA" id="ARBA00047640"/>
    </source>
</evidence>
<evidence type="ECO:0000256" key="17">
    <source>
        <dbReference type="ARBA" id="ARBA00039050"/>
    </source>
</evidence>
<evidence type="ECO:0000256" key="7">
    <source>
        <dbReference type="ARBA" id="ARBA00022692"/>
    </source>
</evidence>
<keyword evidence="9" id="KW-0547">Nucleotide-binding</keyword>
<dbReference type="CDD" id="cd03257">
    <property type="entry name" value="ABC_NikE_OppD_transporters"/>
    <property type="match status" value="2"/>
</dbReference>
<keyword evidence="7 20" id="KW-0812">Transmembrane</keyword>
<dbReference type="SUPFAM" id="SSF161098">
    <property type="entry name" value="MetI-like"/>
    <property type="match status" value="1"/>
</dbReference>
<sequence>MTTLTTIWKNSKVRHLALPSFALLLLILVAVLAPVIAPYDPLAMDISGKLAAPSATHWLGQDEFGRDVLSRLLHGAQVSLSVAIATGAVAALIGITAGMVGGYFGGIAEILTVRMAEFMLAFPPILLALLVIAFTGPGTGTLIATLAVFYAPEFARIAYGEVRSVKEKEYVDAMRALGAGPFRIMRKAILPNIAAPLFVQFSLVVASAIVVESGLSFLGLGIVPPTPSWGLMIRGARAYLELNPLGLVWPCAALVVTIFIVNSLCDAIRDIFDPRTTKLKPFPEAEEGNRGAVTKPAAVVPAGVQLSVQNLRTEFATSSGPVSAVDGVSFDLKRGETLAVVGESGSGKSVTSLSIMGLLPDKTARVANGKIEIVGKDGTIYDLARVSGETARSLRGGDVAMIFQEPMTSLNPVYRIGDQIAEAILAHHNCSQAEARKLALEMLRKVHISDPERRLDQYPFELSGGMRQRVMIAMALASKPKLLIADEPTTALDVTIQAQILELIKELQKEEDMSILFITHDMGVVAEIADRTVVMYKGEVIEAGDTAEIFAAPKQPYTKALLSAVPRLGAMDGRKRPMRFPIVDRTTGESDVPAEVPDTVKNTDRPLLEVKGLTTRFDIRGGLLSSVKGRVHAVENVSFDLKAGETLALVGESGCGKSTTGRSILRLISPMSGSVMLDGVDLLNLGPRELREQRKGMQMIFQDPFGSLNPRQNVGAAIADPLIINGAATRADARDRVAELLRRVGLQPEMAKRFPHEFSGGQRQRICIARALALEPKLIVADEAVSALDVSVKAQVVNLMLDLQEQMGLGYLFISHDMAVVERVSHRVAVMYLGEIVEIGPREAIFQNPQHPYTKRLLAAVPIADPARRLQKRILWNAEIKSPVRPPDYILPTRQYREVSPGHHVMVWGDEWEKTVEHNAQLVAMGA</sequence>
<dbReference type="GO" id="GO:0016887">
    <property type="term" value="F:ATP hydrolysis activity"/>
    <property type="evidence" value="ECO:0007669"/>
    <property type="project" value="InterPro"/>
</dbReference>
<reference evidence="23" key="1">
    <citation type="submission" date="2023-08" db="EMBL/GenBank/DDBJ databases">
        <title>Functional and genomic diversity of the sorghum phyllosphere microbiome.</title>
        <authorList>
            <person name="Shade A."/>
        </authorList>
    </citation>
    <scope>NUCLEOTIDE SEQUENCE</scope>
    <source>
        <strain evidence="23">SORGH_AS_0974</strain>
    </source>
</reference>
<dbReference type="Proteomes" id="UP001255601">
    <property type="component" value="Unassembled WGS sequence"/>
</dbReference>
<dbReference type="FunFam" id="3.40.50.300:FF:000016">
    <property type="entry name" value="Oligopeptide ABC transporter ATP-binding component"/>
    <property type="match status" value="2"/>
</dbReference>
<comment type="catalytic activity">
    <reaction evidence="19">
        <text>glutathione(out) + ATP + H2O = glutathione(in) + ADP + phosphate + H(+)</text>
        <dbReference type="Rhea" id="RHEA:29791"/>
        <dbReference type="ChEBI" id="CHEBI:15377"/>
        <dbReference type="ChEBI" id="CHEBI:15378"/>
        <dbReference type="ChEBI" id="CHEBI:30616"/>
        <dbReference type="ChEBI" id="CHEBI:43474"/>
        <dbReference type="ChEBI" id="CHEBI:57925"/>
        <dbReference type="ChEBI" id="CHEBI:456216"/>
        <dbReference type="EC" id="7.4.2.10"/>
    </reaction>
</comment>
<comment type="similarity">
    <text evidence="20">Belongs to the binding-protein-dependent transport system permease family.</text>
</comment>
<evidence type="ECO:0000256" key="2">
    <source>
        <dbReference type="ARBA" id="ARBA00004651"/>
    </source>
</evidence>
<dbReference type="PROSITE" id="PS50893">
    <property type="entry name" value="ABC_TRANSPORTER_2"/>
    <property type="match status" value="2"/>
</dbReference>
<dbReference type="PANTHER" id="PTHR43776:SF15">
    <property type="entry name" value="GLUTATHIONE IMPORT ATP-BINDING PROTEIN GSIA"/>
    <property type="match status" value="1"/>
</dbReference>
<dbReference type="AlphaFoldDB" id="A0AAJ2B971"/>
<dbReference type="Pfam" id="PF00005">
    <property type="entry name" value="ABC_tran"/>
    <property type="match status" value="2"/>
</dbReference>
<dbReference type="GO" id="GO:0005886">
    <property type="term" value="C:plasma membrane"/>
    <property type="evidence" value="ECO:0007669"/>
    <property type="project" value="UniProtKB-SubCell"/>
</dbReference>
<comment type="similarity">
    <text evidence="16">Belongs to the ABC transporter superfamily. Glutathione importer (TC 3.A.1.5.11) family.</text>
</comment>
<keyword evidence="14 20" id="KW-0472">Membrane</keyword>
<dbReference type="InterPro" id="IPR050319">
    <property type="entry name" value="ABC_transp_ATP-bind"/>
</dbReference>
<evidence type="ECO:0000313" key="23">
    <source>
        <dbReference type="EMBL" id="MDR6101866.1"/>
    </source>
</evidence>
<dbReference type="GO" id="GO:0005524">
    <property type="term" value="F:ATP binding"/>
    <property type="evidence" value="ECO:0007669"/>
    <property type="project" value="UniProtKB-KW"/>
</dbReference>
<organism evidence="23 24">
    <name type="scientific">Agrobacterium larrymoorei</name>
    <dbReference type="NCBI Taxonomy" id="160699"/>
    <lineage>
        <taxon>Bacteria</taxon>
        <taxon>Pseudomonadati</taxon>
        <taxon>Pseudomonadota</taxon>
        <taxon>Alphaproteobacteria</taxon>
        <taxon>Hyphomicrobiales</taxon>
        <taxon>Rhizobiaceae</taxon>
        <taxon>Rhizobium/Agrobacterium group</taxon>
        <taxon>Agrobacterium</taxon>
    </lineage>
</organism>
<dbReference type="Pfam" id="PF00528">
    <property type="entry name" value="BPD_transp_1"/>
    <property type="match status" value="1"/>
</dbReference>
<keyword evidence="11" id="KW-0067">ATP-binding</keyword>
<dbReference type="Pfam" id="PF08352">
    <property type="entry name" value="oligo_HPY"/>
    <property type="match status" value="2"/>
</dbReference>
<dbReference type="PROSITE" id="PS50928">
    <property type="entry name" value="ABC_TM1"/>
    <property type="match status" value="1"/>
</dbReference>
<keyword evidence="8" id="KW-0677">Repeat</keyword>
<gene>
    <name evidence="23" type="ORF">QE369_002063</name>
</gene>